<dbReference type="FunFam" id="1.50.10.130:FF:000002">
    <property type="entry name" value="Ent-copalyl diphosphate synthase, chloroplastic"/>
    <property type="match status" value="1"/>
</dbReference>
<evidence type="ECO:0000256" key="3">
    <source>
        <dbReference type="ARBA" id="ARBA00022842"/>
    </source>
</evidence>
<accession>A0AAW2T9J2</accession>
<name>A0AAW2T9J2_9LAMI</name>
<dbReference type="InterPro" id="IPR008930">
    <property type="entry name" value="Terpenoid_cyclase/PrenylTrfase"/>
</dbReference>
<keyword evidence="2" id="KW-0479">Metal-binding</keyword>
<dbReference type="InterPro" id="IPR001906">
    <property type="entry name" value="Terpene_synth_N"/>
</dbReference>
<dbReference type="InterPro" id="IPR036965">
    <property type="entry name" value="Terpene_synth_N_sf"/>
</dbReference>
<keyword evidence="3" id="KW-0460">Magnesium</keyword>
<proteinExistence type="predicted"/>
<comment type="caution">
    <text evidence="5">The sequence shown here is derived from an EMBL/GenBank/DDBJ whole genome shotgun (WGS) entry which is preliminary data.</text>
</comment>
<dbReference type="EMBL" id="JACGWN010000015">
    <property type="protein sequence ID" value="KAL0401010.1"/>
    <property type="molecule type" value="Genomic_DNA"/>
</dbReference>
<dbReference type="Gene3D" id="1.50.10.130">
    <property type="entry name" value="Terpene synthase, N-terminal domain"/>
    <property type="match status" value="1"/>
</dbReference>
<dbReference type="FunFam" id="1.50.10.160:FF:000001">
    <property type="entry name" value="Ent-copalyl diphosphate synthase"/>
    <property type="match status" value="1"/>
</dbReference>
<evidence type="ECO:0000256" key="1">
    <source>
        <dbReference type="ARBA" id="ARBA00001946"/>
    </source>
</evidence>
<evidence type="ECO:0000259" key="4">
    <source>
        <dbReference type="Pfam" id="PF01397"/>
    </source>
</evidence>
<dbReference type="Pfam" id="PF01397">
    <property type="entry name" value="Terpene_synth"/>
    <property type="match status" value="1"/>
</dbReference>
<dbReference type="InterPro" id="IPR008949">
    <property type="entry name" value="Isoprenoid_synthase_dom_sf"/>
</dbReference>
<evidence type="ECO:0000313" key="5">
    <source>
        <dbReference type="EMBL" id="KAL0401010.1"/>
    </source>
</evidence>
<reference evidence="5" key="2">
    <citation type="journal article" date="2024" name="Plant">
        <title>Genomic evolution and insights into agronomic trait innovations of Sesamum species.</title>
        <authorList>
            <person name="Miao H."/>
            <person name="Wang L."/>
            <person name="Qu L."/>
            <person name="Liu H."/>
            <person name="Sun Y."/>
            <person name="Le M."/>
            <person name="Wang Q."/>
            <person name="Wei S."/>
            <person name="Zheng Y."/>
            <person name="Lin W."/>
            <person name="Duan Y."/>
            <person name="Cao H."/>
            <person name="Xiong S."/>
            <person name="Wang X."/>
            <person name="Wei L."/>
            <person name="Li C."/>
            <person name="Ma Q."/>
            <person name="Ju M."/>
            <person name="Zhao R."/>
            <person name="Li G."/>
            <person name="Mu C."/>
            <person name="Tian Q."/>
            <person name="Mei H."/>
            <person name="Zhang T."/>
            <person name="Gao T."/>
            <person name="Zhang H."/>
        </authorList>
    </citation>
    <scope>NUCLEOTIDE SEQUENCE</scope>
    <source>
        <strain evidence="5">KEN1</strain>
    </source>
</reference>
<dbReference type="Gene3D" id="1.50.10.160">
    <property type="match status" value="1"/>
</dbReference>
<dbReference type="Gene3D" id="1.10.600.10">
    <property type="entry name" value="Farnesyl Diphosphate Synthase"/>
    <property type="match status" value="1"/>
</dbReference>
<protein>
    <submittedName>
        <fullName evidence="5">Peregrinol diphosphate synthase TPS1, chloroplastic</fullName>
    </submittedName>
</protein>
<dbReference type="PANTHER" id="PTHR31739">
    <property type="entry name" value="ENT-COPALYL DIPHOSPHATE SYNTHASE, CHLOROPLASTIC"/>
    <property type="match status" value="1"/>
</dbReference>
<evidence type="ECO:0000256" key="2">
    <source>
        <dbReference type="ARBA" id="ARBA00022723"/>
    </source>
</evidence>
<dbReference type="InterPro" id="IPR050148">
    <property type="entry name" value="Terpene_synthase-like"/>
</dbReference>
<organism evidence="5">
    <name type="scientific">Sesamum latifolium</name>
    <dbReference type="NCBI Taxonomy" id="2727402"/>
    <lineage>
        <taxon>Eukaryota</taxon>
        <taxon>Viridiplantae</taxon>
        <taxon>Streptophyta</taxon>
        <taxon>Embryophyta</taxon>
        <taxon>Tracheophyta</taxon>
        <taxon>Spermatophyta</taxon>
        <taxon>Magnoliopsida</taxon>
        <taxon>eudicotyledons</taxon>
        <taxon>Gunneridae</taxon>
        <taxon>Pentapetalae</taxon>
        <taxon>asterids</taxon>
        <taxon>lamiids</taxon>
        <taxon>Lamiales</taxon>
        <taxon>Pedaliaceae</taxon>
        <taxon>Sesamum</taxon>
    </lineage>
</organism>
<dbReference type="GO" id="GO:0000287">
    <property type="term" value="F:magnesium ion binding"/>
    <property type="evidence" value="ECO:0007669"/>
    <property type="project" value="TreeGrafter"/>
</dbReference>
<dbReference type="PANTHER" id="PTHR31739:SF30">
    <property type="entry name" value="COPAL-8-OL DIPHOSPHATE HYDRATASE, CHLOROPLASTIC"/>
    <property type="match status" value="1"/>
</dbReference>
<dbReference type="AlphaFoldDB" id="A0AAW2T9J2"/>
<gene>
    <name evidence="5" type="ORF">Slati_4130900</name>
</gene>
<dbReference type="SUPFAM" id="SSF48239">
    <property type="entry name" value="Terpenoid cyclases/Protein prenyltransferases"/>
    <property type="match status" value="2"/>
</dbReference>
<sequence>MDDGRISVSPYDTAWVALIRDIDGEDSPQFPASLEWIAQNQLDDGSWGDEHVFSAYDRLLNTLACVVALRSWNLHPHKSDKGVAFIKEKIHELERANAEHMTSGFEIVFPALLQRARDMGIHEIPYDAPVLQEIYAARNYKMTRIPKELMHKVRTSLLFSLEGLEDLEWQKLLKLREHDGSFLTSPSSTAFAFMQTKDENCLKYINYIVQKFNGGAPNVYPVDIFARLWAVDRLSRLGISRLFESEIKDCLEYVHSFWNEKGLFSGRKSEFCDVDATSVGFMLLRLHGFNVSPDVLKNFKKDDGFTCFYGQTFESLSPVFNLYRASQVVFPGEKILEEANAFCKKFLHEKITSNQLLDKWLISQHFADEVKNGWEIPWYASLPRVIARLYIETYCGSDDIWVGKSLYRMPEINNDAYLELAKLDFNRCQAQHQTEWNHMQEWYENSNLQELGITQKDVLVAYFLATASAFEPERSKERNAWTKSRIISKIITSYFNRETTSSEEKAAFLAEFRDSSITAHPKTNSVGGRIIDILRQTLQQLQEGLDKTLCDELENAWDEWLMKLQEGDDANCLEDAALLVTTLNICGGRIDGAKEILSDQHYTTLSNLINNISSHLSQYKNKKTWAQEVCINAENGSIKYMEIEEEMQKLVQFVHEEPTGIKQTFLVVAKALYYDAYFPAQTVDIHISKVLFVPVP</sequence>
<comment type="cofactor">
    <cofactor evidence="1">
        <name>Mg(2+)</name>
        <dbReference type="ChEBI" id="CHEBI:18420"/>
    </cofactor>
</comment>
<reference evidence="5" key="1">
    <citation type="submission" date="2020-06" db="EMBL/GenBank/DDBJ databases">
        <authorList>
            <person name="Li T."/>
            <person name="Hu X."/>
            <person name="Zhang T."/>
            <person name="Song X."/>
            <person name="Zhang H."/>
            <person name="Dai N."/>
            <person name="Sheng W."/>
            <person name="Hou X."/>
            <person name="Wei L."/>
        </authorList>
    </citation>
    <scope>NUCLEOTIDE SEQUENCE</scope>
    <source>
        <strain evidence="5">KEN1</strain>
        <tissue evidence="5">Leaf</tissue>
    </source>
</reference>
<dbReference type="GO" id="GO:0010333">
    <property type="term" value="F:terpene synthase activity"/>
    <property type="evidence" value="ECO:0007669"/>
    <property type="project" value="InterPro"/>
</dbReference>
<feature type="domain" description="Terpene synthase N-terminal" evidence="4">
    <location>
        <begin position="168"/>
        <end position="371"/>
    </location>
</feature>
<dbReference type="GO" id="GO:0009507">
    <property type="term" value="C:chloroplast"/>
    <property type="evidence" value="ECO:0007669"/>
    <property type="project" value="TreeGrafter"/>
</dbReference>
<dbReference type="GO" id="GO:0009686">
    <property type="term" value="P:gibberellin biosynthetic process"/>
    <property type="evidence" value="ECO:0007669"/>
    <property type="project" value="TreeGrafter"/>
</dbReference>
<dbReference type="SFLD" id="SFLDG01014">
    <property type="entry name" value="Terpene_Cyclase_Like_1_N-term"/>
    <property type="match status" value="1"/>
</dbReference>
<dbReference type="SUPFAM" id="SSF48576">
    <property type="entry name" value="Terpenoid synthases"/>
    <property type="match status" value="1"/>
</dbReference>